<protein>
    <submittedName>
        <fullName evidence="1">Uncharacterized protein</fullName>
    </submittedName>
</protein>
<gene>
    <name evidence="1" type="ORF">LNKW23_47680</name>
</gene>
<sequence length="151" mass="15451">MARVRFHETSPDFFAVENLSPPGWQILRVAIALPGSAGRLIFDTAPGGPGRSAATAFFAHGGPVRLAAEPQVPDGAEALALDFTSFAPGQRFAFTIDMDDRVSGLAGTSVSGTEIEGAGLSVSFAQDGAAETHTGTFDAGAEAIARALCLS</sequence>
<proteinExistence type="predicted"/>
<keyword evidence="2" id="KW-1185">Reference proteome</keyword>
<organism evidence="1 2">
    <name type="scientific">Paralimibaculum aggregatum</name>
    <dbReference type="NCBI Taxonomy" id="3036245"/>
    <lineage>
        <taxon>Bacteria</taxon>
        <taxon>Pseudomonadati</taxon>
        <taxon>Pseudomonadota</taxon>
        <taxon>Alphaproteobacteria</taxon>
        <taxon>Rhodobacterales</taxon>
        <taxon>Paracoccaceae</taxon>
        <taxon>Paralimibaculum</taxon>
    </lineage>
</organism>
<dbReference type="RefSeq" id="WP_285674934.1">
    <property type="nucleotide sequence ID" value="NZ_BSYI01000075.1"/>
</dbReference>
<name>A0ABQ6LTZ0_9RHOB</name>
<accession>A0ABQ6LTZ0</accession>
<dbReference type="Proteomes" id="UP001239909">
    <property type="component" value="Unassembled WGS sequence"/>
</dbReference>
<evidence type="ECO:0000313" key="2">
    <source>
        <dbReference type="Proteomes" id="UP001239909"/>
    </source>
</evidence>
<dbReference type="EMBL" id="BSYI01000075">
    <property type="protein sequence ID" value="GMG85545.1"/>
    <property type="molecule type" value="Genomic_DNA"/>
</dbReference>
<evidence type="ECO:0000313" key="1">
    <source>
        <dbReference type="EMBL" id="GMG85545.1"/>
    </source>
</evidence>
<reference evidence="1 2" key="1">
    <citation type="submission" date="2023-04" db="EMBL/GenBank/DDBJ databases">
        <title>Marinoamorphus aggregata gen. nov., sp. Nov., isolate from tissue of brittle star Ophioplocus japonicus.</title>
        <authorList>
            <person name="Kawano K."/>
            <person name="Sawayama S."/>
            <person name="Nakagawa S."/>
        </authorList>
    </citation>
    <scope>NUCLEOTIDE SEQUENCE [LARGE SCALE GENOMIC DNA]</scope>
    <source>
        <strain evidence="1 2">NKW23</strain>
    </source>
</reference>
<comment type="caution">
    <text evidence="1">The sequence shown here is derived from an EMBL/GenBank/DDBJ whole genome shotgun (WGS) entry which is preliminary data.</text>
</comment>